<dbReference type="Proteomes" id="UP001148838">
    <property type="component" value="Unassembled WGS sequence"/>
</dbReference>
<comment type="caution">
    <text evidence="6">The sequence shown here is derived from an EMBL/GenBank/DDBJ whole genome shotgun (WGS) entry which is preliminary data.</text>
</comment>
<feature type="signal peptide" evidence="5">
    <location>
        <begin position="1"/>
        <end position="20"/>
    </location>
</feature>
<evidence type="ECO:0000313" key="6">
    <source>
        <dbReference type="EMBL" id="KAJ4448535.1"/>
    </source>
</evidence>
<dbReference type="PRINTS" id="PR00131">
    <property type="entry name" value="GLHYDRLASE1"/>
</dbReference>
<dbReference type="EMBL" id="JAJSOF020000005">
    <property type="protein sequence ID" value="KAJ4448535.1"/>
    <property type="molecule type" value="Genomic_DNA"/>
</dbReference>
<comment type="similarity">
    <text evidence="1 4">Belongs to the glycosyl hydrolase 1 family.</text>
</comment>
<dbReference type="PANTHER" id="PTHR10353:SF36">
    <property type="entry name" value="LP05116P"/>
    <property type="match status" value="1"/>
</dbReference>
<dbReference type="PROSITE" id="PS00653">
    <property type="entry name" value="GLYCOSYL_HYDROL_F1_2"/>
    <property type="match status" value="1"/>
</dbReference>
<organism evidence="6 7">
    <name type="scientific">Periplaneta americana</name>
    <name type="common">American cockroach</name>
    <name type="synonym">Blatta americana</name>
    <dbReference type="NCBI Taxonomy" id="6978"/>
    <lineage>
        <taxon>Eukaryota</taxon>
        <taxon>Metazoa</taxon>
        <taxon>Ecdysozoa</taxon>
        <taxon>Arthropoda</taxon>
        <taxon>Hexapoda</taxon>
        <taxon>Insecta</taxon>
        <taxon>Pterygota</taxon>
        <taxon>Neoptera</taxon>
        <taxon>Polyneoptera</taxon>
        <taxon>Dictyoptera</taxon>
        <taxon>Blattodea</taxon>
        <taxon>Blattoidea</taxon>
        <taxon>Blattidae</taxon>
        <taxon>Blattinae</taxon>
        <taxon>Periplaneta</taxon>
    </lineage>
</organism>
<evidence type="ECO:0000313" key="7">
    <source>
        <dbReference type="Proteomes" id="UP001148838"/>
    </source>
</evidence>
<evidence type="ECO:0000256" key="2">
    <source>
        <dbReference type="ARBA" id="ARBA00022801"/>
    </source>
</evidence>
<sequence>MAMCALIAILVLFLNRRVLGDQSEENLNYTFPEGFMFGAATSAYQIEGAWNVDGKGPSVWDNVSHNFPGYIIDNSTADEAALSYYLYKEDTKALKDMGITLFHWDTPQYLQDLGGWANEFIVKVFVEYARVVFKNFGDRRLMPTHDVKLGWFAEPIFGNGDFPEVMKKRVKDSSTKQGFPWSRLPEFSPEERQLVKGTYDYFALNHYTTNLVTPAQPKPQPSFLSDQGVQELLPWWLPASNTSKWLFVSPQGFRRLLRLIKQRYGDVQICITENGFADSGELEDEMKMTYIGTYMTEMYKAMYIDGVNVIGYTVWSVIDNMEWRAGYTSKFGLYHVNFTDPARPRIPKASSYMMKEITSTRKIPQKYVDLAATFSLDIRPKKNDLS</sequence>
<dbReference type="Pfam" id="PF00232">
    <property type="entry name" value="Glyco_hydro_1"/>
    <property type="match status" value="2"/>
</dbReference>
<keyword evidence="2" id="KW-0378">Hydrolase</keyword>
<name>A0ABQ8TS43_PERAM</name>
<reference evidence="6 7" key="1">
    <citation type="journal article" date="2022" name="Allergy">
        <title>Genome assembly and annotation of Periplaneta americana reveal a comprehensive cockroach allergen profile.</title>
        <authorList>
            <person name="Wang L."/>
            <person name="Xiong Q."/>
            <person name="Saelim N."/>
            <person name="Wang L."/>
            <person name="Nong W."/>
            <person name="Wan A.T."/>
            <person name="Shi M."/>
            <person name="Liu X."/>
            <person name="Cao Q."/>
            <person name="Hui J.H.L."/>
            <person name="Sookrung N."/>
            <person name="Leung T.F."/>
            <person name="Tungtrongchitr A."/>
            <person name="Tsui S.K.W."/>
        </authorList>
    </citation>
    <scope>NUCLEOTIDE SEQUENCE [LARGE SCALE GENOMIC DNA]</scope>
    <source>
        <strain evidence="6">PWHHKU_190912</strain>
    </source>
</reference>
<dbReference type="Gene3D" id="3.20.20.80">
    <property type="entry name" value="Glycosidases"/>
    <property type="match status" value="3"/>
</dbReference>
<evidence type="ECO:0000256" key="4">
    <source>
        <dbReference type="RuleBase" id="RU003690"/>
    </source>
</evidence>
<keyword evidence="7" id="KW-1185">Reference proteome</keyword>
<dbReference type="InterPro" id="IPR001360">
    <property type="entry name" value="Glyco_hydro_1"/>
</dbReference>
<dbReference type="PANTHER" id="PTHR10353">
    <property type="entry name" value="GLYCOSYL HYDROLASE"/>
    <property type="match status" value="1"/>
</dbReference>
<evidence type="ECO:0000256" key="5">
    <source>
        <dbReference type="SAM" id="SignalP"/>
    </source>
</evidence>
<dbReference type="InterPro" id="IPR033132">
    <property type="entry name" value="GH_1_N_CS"/>
</dbReference>
<gene>
    <name evidence="6" type="ORF">ANN_10553</name>
</gene>
<dbReference type="InterPro" id="IPR017853">
    <property type="entry name" value="GH"/>
</dbReference>
<dbReference type="SUPFAM" id="SSF51445">
    <property type="entry name" value="(Trans)glycosidases"/>
    <property type="match status" value="1"/>
</dbReference>
<keyword evidence="5" id="KW-0732">Signal</keyword>
<feature type="chain" id="PRO_5046814816" evidence="5">
    <location>
        <begin position="21"/>
        <end position="386"/>
    </location>
</feature>
<keyword evidence="3" id="KW-0326">Glycosidase</keyword>
<proteinExistence type="inferred from homology"/>
<protein>
    <submittedName>
        <fullName evidence="6">Uncharacterized protein</fullName>
    </submittedName>
</protein>
<evidence type="ECO:0000256" key="1">
    <source>
        <dbReference type="ARBA" id="ARBA00010838"/>
    </source>
</evidence>
<accession>A0ABQ8TS43</accession>
<evidence type="ECO:0000256" key="3">
    <source>
        <dbReference type="ARBA" id="ARBA00023295"/>
    </source>
</evidence>